<dbReference type="EMBL" id="QCXQ01000001">
    <property type="protein sequence ID" value="PWG01102.1"/>
    <property type="molecule type" value="Genomic_DNA"/>
</dbReference>
<organism evidence="2 3">
    <name type="scientific">Levilactobacillus bambusae</name>
    <dbReference type="NCBI Taxonomy" id="2024736"/>
    <lineage>
        <taxon>Bacteria</taxon>
        <taxon>Bacillati</taxon>
        <taxon>Bacillota</taxon>
        <taxon>Bacilli</taxon>
        <taxon>Lactobacillales</taxon>
        <taxon>Lactobacillaceae</taxon>
        <taxon>Levilactobacillus</taxon>
    </lineage>
</organism>
<dbReference type="RefSeq" id="WP_109249815.1">
    <property type="nucleotide sequence ID" value="NZ_QCXQ01000001.1"/>
</dbReference>
<proteinExistence type="predicted"/>
<dbReference type="Pfam" id="PF13253">
    <property type="entry name" value="DUF4044"/>
    <property type="match status" value="1"/>
</dbReference>
<reference evidence="2 3" key="1">
    <citation type="journal article" date="2018" name="Int. J. Syst. Evol. Microbiol.">
        <title>Lactobacillus bambusae sp. nov., isolated from a traditional fermented Ma-bamboo shoots of Taiwan.</title>
        <authorList>
            <person name="Wang L.-T."/>
        </authorList>
    </citation>
    <scope>NUCLEOTIDE SEQUENCE [LARGE SCALE GENOMIC DNA]</scope>
    <source>
        <strain evidence="2 3">BS-W1</strain>
    </source>
</reference>
<evidence type="ECO:0000256" key="1">
    <source>
        <dbReference type="SAM" id="Phobius"/>
    </source>
</evidence>
<dbReference type="InterPro" id="IPR025270">
    <property type="entry name" value="DUF4044"/>
</dbReference>
<keyword evidence="1" id="KW-0472">Membrane</keyword>
<dbReference type="Proteomes" id="UP000245080">
    <property type="component" value="Unassembled WGS sequence"/>
</dbReference>
<dbReference type="OrthoDB" id="2167602at2"/>
<keyword evidence="3" id="KW-1185">Reference proteome</keyword>
<evidence type="ECO:0000313" key="3">
    <source>
        <dbReference type="Proteomes" id="UP000245080"/>
    </source>
</evidence>
<feature type="transmembrane region" description="Helical" evidence="1">
    <location>
        <begin position="12"/>
        <end position="39"/>
    </location>
</feature>
<sequence length="41" mass="4453">MAKKKKSTFQRIVNVFVWLMILATLGSLIFTALSALGLLGA</sequence>
<evidence type="ECO:0000313" key="2">
    <source>
        <dbReference type="EMBL" id="PWG01102.1"/>
    </source>
</evidence>
<protein>
    <submittedName>
        <fullName evidence="2">DUF4044 domain-containing protein</fullName>
    </submittedName>
</protein>
<keyword evidence="1" id="KW-0812">Transmembrane</keyword>
<accession>A0A2V1N2B0</accession>
<keyword evidence="1" id="KW-1133">Transmembrane helix</keyword>
<dbReference type="AlphaFoldDB" id="A0A2V1N2B0"/>
<comment type="caution">
    <text evidence="2">The sequence shown here is derived from an EMBL/GenBank/DDBJ whole genome shotgun (WGS) entry which is preliminary data.</text>
</comment>
<name>A0A2V1N2B0_9LACO</name>
<gene>
    <name evidence="2" type="ORF">DCM90_00180</name>
</gene>